<feature type="domain" description="Protein kinase" evidence="8">
    <location>
        <begin position="1"/>
        <end position="287"/>
    </location>
</feature>
<evidence type="ECO:0000313" key="9">
    <source>
        <dbReference type="EMBL" id="KAJ4782946.1"/>
    </source>
</evidence>
<reference evidence="9" key="1">
    <citation type="submission" date="2022-08" db="EMBL/GenBank/DDBJ databases">
        <authorList>
            <person name="Marques A."/>
        </authorList>
    </citation>
    <scope>NUCLEOTIDE SEQUENCE</scope>
    <source>
        <strain evidence="9">RhyPub2mFocal</strain>
        <tissue evidence="9">Leaves</tissue>
    </source>
</reference>
<organism evidence="9 10">
    <name type="scientific">Rhynchospora pubera</name>
    <dbReference type="NCBI Taxonomy" id="906938"/>
    <lineage>
        <taxon>Eukaryota</taxon>
        <taxon>Viridiplantae</taxon>
        <taxon>Streptophyta</taxon>
        <taxon>Embryophyta</taxon>
        <taxon>Tracheophyta</taxon>
        <taxon>Spermatophyta</taxon>
        <taxon>Magnoliopsida</taxon>
        <taxon>Liliopsida</taxon>
        <taxon>Poales</taxon>
        <taxon>Cyperaceae</taxon>
        <taxon>Cyperoideae</taxon>
        <taxon>Rhynchosporeae</taxon>
        <taxon>Rhynchospora</taxon>
    </lineage>
</organism>
<dbReference type="SUPFAM" id="SSF56112">
    <property type="entry name" value="Protein kinase-like (PK-like)"/>
    <property type="match status" value="1"/>
</dbReference>
<keyword evidence="4 9" id="KW-0418">Kinase</keyword>
<dbReference type="SMART" id="SM00220">
    <property type="entry name" value="S_TKc"/>
    <property type="match status" value="1"/>
</dbReference>
<gene>
    <name evidence="9" type="ORF">LUZ62_067203</name>
</gene>
<dbReference type="EMBL" id="JAMFTS010000003">
    <property type="protein sequence ID" value="KAJ4782946.1"/>
    <property type="molecule type" value="Genomic_DNA"/>
</dbReference>
<name>A0AAV8ETY3_9POAL</name>
<keyword evidence="5 6" id="KW-0067">ATP-binding</keyword>
<keyword evidence="9" id="KW-0675">Receptor</keyword>
<dbReference type="Pfam" id="PF07714">
    <property type="entry name" value="PK_Tyr_Ser-Thr"/>
    <property type="match status" value="1"/>
</dbReference>
<dbReference type="InterPro" id="IPR011009">
    <property type="entry name" value="Kinase-like_dom_sf"/>
</dbReference>
<evidence type="ECO:0000256" key="6">
    <source>
        <dbReference type="PROSITE-ProRule" id="PRU10141"/>
    </source>
</evidence>
<dbReference type="Gene3D" id="3.30.200.20">
    <property type="entry name" value="Phosphorylase Kinase, domain 1"/>
    <property type="match status" value="1"/>
</dbReference>
<evidence type="ECO:0000256" key="3">
    <source>
        <dbReference type="ARBA" id="ARBA00022741"/>
    </source>
</evidence>
<dbReference type="PROSITE" id="PS50011">
    <property type="entry name" value="PROTEIN_KINASE_DOM"/>
    <property type="match status" value="1"/>
</dbReference>
<dbReference type="GO" id="GO:0005524">
    <property type="term" value="F:ATP binding"/>
    <property type="evidence" value="ECO:0007669"/>
    <property type="project" value="UniProtKB-UniRule"/>
</dbReference>
<sequence>MKLGQGGFGVVYKGMLVGDNGEDIPVAVKKFSRASTKGKQDFLQELSIINRLRHRHLVRLVGWCNKNGVLLLVYDLMPNGSLDQHLFNDSDMAILSWDRRYNIIIGVASALHYLHNEYDQMVVHRDLKASNVMLDSAFNARLGDFGLARALESNKTSYVELEGVTGTMGYIAPECFHTGKASRESDIYGFGATILETVCGRRPKCDIAGFQFLVDWVWKLHREGHIIDAVDPRLGGNFNEADAKRLLRLGLMCSHPTPNKRPKTDVILQILSRSVPPPDVPPFKPAFVMPAAEPSTESDSSRLHSAGFVSSYTASTSGG</sequence>
<keyword evidence="2" id="KW-0808">Transferase</keyword>
<dbReference type="Gene3D" id="1.10.510.10">
    <property type="entry name" value="Transferase(Phosphotransferase) domain 1"/>
    <property type="match status" value="1"/>
</dbReference>
<protein>
    <submittedName>
        <fullName evidence="9">Receptor lectin kinase</fullName>
    </submittedName>
</protein>
<evidence type="ECO:0000256" key="1">
    <source>
        <dbReference type="ARBA" id="ARBA00022527"/>
    </source>
</evidence>
<evidence type="ECO:0000256" key="5">
    <source>
        <dbReference type="ARBA" id="ARBA00022840"/>
    </source>
</evidence>
<keyword evidence="1 7" id="KW-0723">Serine/threonine-protein kinase</keyword>
<dbReference type="PANTHER" id="PTHR27007">
    <property type="match status" value="1"/>
</dbReference>
<comment type="caution">
    <text evidence="9">The sequence shown here is derived from an EMBL/GenBank/DDBJ whole genome shotgun (WGS) entry which is preliminary data.</text>
</comment>
<dbReference type="PROSITE" id="PS00108">
    <property type="entry name" value="PROTEIN_KINASE_ST"/>
    <property type="match status" value="1"/>
</dbReference>
<evidence type="ECO:0000259" key="8">
    <source>
        <dbReference type="PROSITE" id="PS50011"/>
    </source>
</evidence>
<keyword evidence="3 6" id="KW-0547">Nucleotide-binding</keyword>
<dbReference type="FunFam" id="1.10.510.10:FF:000444">
    <property type="entry name" value="probable L-type lectin-domain containing receptor kinase S.5"/>
    <property type="match status" value="1"/>
</dbReference>
<evidence type="ECO:0000256" key="4">
    <source>
        <dbReference type="ARBA" id="ARBA00022777"/>
    </source>
</evidence>
<feature type="binding site" evidence="6">
    <location>
        <position position="30"/>
    </location>
    <ligand>
        <name>ATP</name>
        <dbReference type="ChEBI" id="CHEBI:30616"/>
    </ligand>
</feature>
<accession>A0AAV8ETY3</accession>
<dbReference type="InterPro" id="IPR050528">
    <property type="entry name" value="L-type_Lectin-RKs"/>
</dbReference>
<keyword evidence="10" id="KW-1185">Reference proteome</keyword>
<evidence type="ECO:0000256" key="2">
    <source>
        <dbReference type="ARBA" id="ARBA00022679"/>
    </source>
</evidence>
<dbReference type="InterPro" id="IPR008271">
    <property type="entry name" value="Ser/Thr_kinase_AS"/>
</dbReference>
<dbReference type="InterPro" id="IPR000719">
    <property type="entry name" value="Prot_kinase_dom"/>
</dbReference>
<evidence type="ECO:0000256" key="7">
    <source>
        <dbReference type="RuleBase" id="RU000304"/>
    </source>
</evidence>
<dbReference type="InterPro" id="IPR001245">
    <property type="entry name" value="Ser-Thr/Tyr_kinase_cat_dom"/>
</dbReference>
<dbReference type="GO" id="GO:0004674">
    <property type="term" value="F:protein serine/threonine kinase activity"/>
    <property type="evidence" value="ECO:0007669"/>
    <property type="project" value="UniProtKB-KW"/>
</dbReference>
<comment type="similarity">
    <text evidence="7">Belongs to the protein kinase superfamily.</text>
</comment>
<dbReference type="InterPro" id="IPR017441">
    <property type="entry name" value="Protein_kinase_ATP_BS"/>
</dbReference>
<evidence type="ECO:0000313" key="10">
    <source>
        <dbReference type="Proteomes" id="UP001140206"/>
    </source>
</evidence>
<proteinExistence type="inferred from homology"/>
<dbReference type="CDD" id="cd14066">
    <property type="entry name" value="STKc_IRAK"/>
    <property type="match status" value="1"/>
</dbReference>
<dbReference type="GO" id="GO:0051707">
    <property type="term" value="P:response to other organism"/>
    <property type="evidence" value="ECO:0007669"/>
    <property type="project" value="UniProtKB-ARBA"/>
</dbReference>
<dbReference type="Proteomes" id="UP001140206">
    <property type="component" value="Chromosome 3"/>
</dbReference>
<dbReference type="PROSITE" id="PS00107">
    <property type="entry name" value="PROTEIN_KINASE_ATP"/>
    <property type="match status" value="1"/>
</dbReference>
<dbReference type="AlphaFoldDB" id="A0AAV8ETY3"/>